<feature type="transmembrane region" description="Helical" evidence="1">
    <location>
        <begin position="64"/>
        <end position="82"/>
    </location>
</feature>
<keyword evidence="3" id="KW-0540">Nuclease</keyword>
<keyword evidence="1" id="KW-1133">Transmembrane helix</keyword>
<organism evidence="3 4">
    <name type="scientific">Pseudoroseicyclus aestuarii</name>
    <dbReference type="NCBI Taxonomy" id="1795041"/>
    <lineage>
        <taxon>Bacteria</taxon>
        <taxon>Pseudomonadati</taxon>
        <taxon>Pseudomonadota</taxon>
        <taxon>Alphaproteobacteria</taxon>
        <taxon>Rhodobacterales</taxon>
        <taxon>Paracoccaceae</taxon>
        <taxon>Pseudoroseicyclus</taxon>
    </lineage>
</organism>
<feature type="transmembrane region" description="Helical" evidence="1">
    <location>
        <begin position="37"/>
        <end position="57"/>
    </location>
</feature>
<keyword evidence="3" id="KW-0269">Exonuclease</keyword>
<dbReference type="OrthoDB" id="9796594at2"/>
<evidence type="ECO:0000256" key="1">
    <source>
        <dbReference type="SAM" id="Phobius"/>
    </source>
</evidence>
<keyword evidence="3" id="KW-0255">Endonuclease</keyword>
<keyword evidence="4" id="KW-1185">Reference proteome</keyword>
<dbReference type="GO" id="GO:0004519">
    <property type="term" value="F:endonuclease activity"/>
    <property type="evidence" value="ECO:0007669"/>
    <property type="project" value="UniProtKB-KW"/>
</dbReference>
<dbReference type="GO" id="GO:0004527">
    <property type="term" value="F:exonuclease activity"/>
    <property type="evidence" value="ECO:0007669"/>
    <property type="project" value="UniProtKB-KW"/>
</dbReference>
<gene>
    <name evidence="3" type="ORF">DFP88_101493</name>
</gene>
<feature type="domain" description="Endonuclease/exonuclease/phosphatase" evidence="2">
    <location>
        <begin position="109"/>
        <end position="313"/>
    </location>
</feature>
<protein>
    <submittedName>
        <fullName evidence="3">Endonuclease/exonuclease/phosphatase (EEP) superfamily protein YafD</fullName>
    </submittedName>
</protein>
<dbReference type="InterPro" id="IPR005135">
    <property type="entry name" value="Endo/exonuclease/phosphatase"/>
</dbReference>
<dbReference type="SUPFAM" id="SSF56219">
    <property type="entry name" value="DNase I-like"/>
    <property type="match status" value="1"/>
</dbReference>
<evidence type="ECO:0000313" key="3">
    <source>
        <dbReference type="EMBL" id="PYE85820.1"/>
    </source>
</evidence>
<sequence length="356" mass="39578">MMRVLRWITALLILGLCAVSLLPLVETNIWWVRFLDFPRLQFGAALLALLLLWLILGGWRGRRALLLLPALAALGYHGWKLWPYQPLAAPMVATAAQCDEGDRLRVLIANVQRSNRDAEAVIALARAQKPDIFFVMEINAWWDAQLSALDADFPYHVQAIPDEATYFGLHAFSRHPMDETEIRHPLGADTPMLVTTLRHPARDVRFIGVHPRPPQQGQPSTIRDAVVLDAAVTAARSDVPAIVAGDYNGTPWERTARRAMRIGGLVDPRVGRGLAISFDHHSAWMKWPLDQILWQPGPALLDFAVMDPIGSDHLPVQADLCLTSETEARVVPRRADDMEEAQTSFDAARALNGVAD</sequence>
<dbReference type="Gene3D" id="3.60.10.10">
    <property type="entry name" value="Endonuclease/exonuclease/phosphatase"/>
    <property type="match status" value="1"/>
</dbReference>
<keyword evidence="3" id="KW-0378">Hydrolase</keyword>
<name>A0A318SVE6_9RHOB</name>
<dbReference type="RefSeq" id="WP_110812838.1">
    <property type="nucleotide sequence ID" value="NZ_QJTE01000001.1"/>
</dbReference>
<reference evidence="3 4" key="1">
    <citation type="submission" date="2018-06" db="EMBL/GenBank/DDBJ databases">
        <title>Genomic Encyclopedia of Type Strains, Phase III (KMG-III): the genomes of soil and plant-associated and newly described type strains.</title>
        <authorList>
            <person name="Whitman W."/>
        </authorList>
    </citation>
    <scope>NUCLEOTIDE SEQUENCE [LARGE SCALE GENOMIC DNA]</scope>
    <source>
        <strain evidence="3 4">CECT 9025</strain>
    </source>
</reference>
<evidence type="ECO:0000313" key="4">
    <source>
        <dbReference type="Proteomes" id="UP000248311"/>
    </source>
</evidence>
<proteinExistence type="predicted"/>
<dbReference type="InterPro" id="IPR036691">
    <property type="entry name" value="Endo/exonu/phosph_ase_sf"/>
</dbReference>
<dbReference type="Pfam" id="PF03372">
    <property type="entry name" value="Exo_endo_phos"/>
    <property type="match status" value="1"/>
</dbReference>
<keyword evidence="1" id="KW-0472">Membrane</keyword>
<dbReference type="EMBL" id="QJTE01000001">
    <property type="protein sequence ID" value="PYE85820.1"/>
    <property type="molecule type" value="Genomic_DNA"/>
</dbReference>
<comment type="caution">
    <text evidence="3">The sequence shown here is derived from an EMBL/GenBank/DDBJ whole genome shotgun (WGS) entry which is preliminary data.</text>
</comment>
<dbReference type="AlphaFoldDB" id="A0A318SVE6"/>
<dbReference type="Proteomes" id="UP000248311">
    <property type="component" value="Unassembled WGS sequence"/>
</dbReference>
<keyword evidence="1" id="KW-0812">Transmembrane</keyword>
<accession>A0A318SVE6</accession>
<evidence type="ECO:0000259" key="2">
    <source>
        <dbReference type="Pfam" id="PF03372"/>
    </source>
</evidence>